<evidence type="ECO:0000256" key="3">
    <source>
        <dbReference type="ARBA" id="ARBA00023015"/>
    </source>
</evidence>
<comment type="subcellular location">
    <subcellularLocation>
        <location evidence="1">Nucleus</location>
    </subcellularLocation>
</comment>
<feature type="compositionally biased region" description="Basic residues" evidence="7">
    <location>
        <begin position="39"/>
        <end position="57"/>
    </location>
</feature>
<dbReference type="InterPro" id="IPR021858">
    <property type="entry name" value="Fun_TF"/>
</dbReference>
<dbReference type="CDD" id="cd00067">
    <property type="entry name" value="GAL4"/>
    <property type="match status" value="1"/>
</dbReference>
<keyword evidence="5" id="KW-0804">Transcription</keyword>
<comment type="caution">
    <text evidence="8">The sequence shown here is derived from an EMBL/GenBank/DDBJ whole genome shotgun (WGS) entry which is preliminary data.</text>
</comment>
<evidence type="ECO:0000313" key="8">
    <source>
        <dbReference type="EMBL" id="KAJ9165333.1"/>
    </source>
</evidence>
<dbReference type="EMBL" id="JANBVN010000004">
    <property type="protein sequence ID" value="KAJ9165333.1"/>
    <property type="molecule type" value="Genomic_DNA"/>
</dbReference>
<organism evidence="8 9">
    <name type="scientific">Coniochaeta hoffmannii</name>
    <dbReference type="NCBI Taxonomy" id="91930"/>
    <lineage>
        <taxon>Eukaryota</taxon>
        <taxon>Fungi</taxon>
        <taxon>Dikarya</taxon>
        <taxon>Ascomycota</taxon>
        <taxon>Pezizomycotina</taxon>
        <taxon>Sordariomycetes</taxon>
        <taxon>Sordariomycetidae</taxon>
        <taxon>Coniochaetales</taxon>
        <taxon>Coniochaetaceae</taxon>
        <taxon>Coniochaeta</taxon>
    </lineage>
</organism>
<keyword evidence="3" id="KW-0805">Transcription regulation</keyword>
<keyword evidence="9" id="KW-1185">Reference proteome</keyword>
<evidence type="ECO:0000256" key="4">
    <source>
        <dbReference type="ARBA" id="ARBA00023125"/>
    </source>
</evidence>
<sequence>MDPLVKSDPESEQHGASHPDDTAADNRDRDGDSQQSKKNPVRKRTKTGCLTCRRRRIKCDEGKPTSQFGAPHQARSSIPPGSSLTVIAPKPPDFYHFEEVYPPPAGPANDPRSVTLSPTQFSPHNGPPNSSFSHHQLHTPVSAHAEFAPDDFFNVVSPPMTEEGDGLFSQYSPFDGRVPQPSSSHTAQQPQNGMDHDRAQSMDASSHGDPYWSPDDEASMGESEDEENEGFTEEDQAHLESNDLGIQVARRMDQRAEYYDTRLRTFTGFVDANNVLATYTPSSTNSPLNDTQTASVFWYFVNVTGPSMSFLRRIAKNYQSPTRRTQPATLAATLLLGFYEVWNGDHGKWCKHMWGARAIIREIPLKEMTKAVLGLKRRRQQRLRDLLLRRQQQQTRSQFGAADPFDVPVAEKYSAPTADFTDVNPGLISQITGRPVSYEEYGHIYDEDCQKRTTRKYTERDIETYEHISDLYWWYCKMDVYQSILGATSLFMEYDLWTQCAPRGPFNNTSTIFGTYDHLMLLLGRTCDFVAKDIARKRRGLRKSQAGAGPGAAPSQRAAGMAHGQSPPMWAGLVPTSGVITVPTGFSPPQETSPKSESSEDVDFEESTAAAIREWESIRQAFEIFRANLGPDFAPLGPDFGPPQPSPFGPARTYRTFSIAGIWMNYYMGLIVLHRAHPTRPPVAMMAAGMAAQETGIWANEIGRIAAGLTTEDCSNLAGISTLVGAAFIESCFCLFVAAVQYRDEAQRHWTVRRLHDIARLTGWQSARQISDGCESAWLKAAQLGKGPPYQRAPDVEALLPQSVWQNPRRIDRHIQELSSEQARRHEERFVLTKSEQAHYALGLLSVEHDLERLELREAG</sequence>
<reference evidence="8" key="1">
    <citation type="submission" date="2022-07" db="EMBL/GenBank/DDBJ databases">
        <title>Fungi with potential for degradation of polypropylene.</title>
        <authorList>
            <person name="Gostincar C."/>
        </authorList>
    </citation>
    <scope>NUCLEOTIDE SEQUENCE</scope>
    <source>
        <strain evidence="8">EXF-13287</strain>
    </source>
</reference>
<dbReference type="InterPro" id="IPR001138">
    <property type="entry name" value="Zn2Cys6_DnaBD"/>
</dbReference>
<dbReference type="GO" id="GO:0005634">
    <property type="term" value="C:nucleus"/>
    <property type="evidence" value="ECO:0007669"/>
    <property type="project" value="UniProtKB-SubCell"/>
</dbReference>
<evidence type="ECO:0000256" key="7">
    <source>
        <dbReference type="SAM" id="MobiDB-lite"/>
    </source>
</evidence>
<dbReference type="PANTHER" id="PTHR37534">
    <property type="entry name" value="TRANSCRIPTIONAL ACTIVATOR PROTEIN UGA3"/>
    <property type="match status" value="1"/>
</dbReference>
<feature type="compositionally biased region" description="Low complexity" evidence="7">
    <location>
        <begin position="544"/>
        <end position="560"/>
    </location>
</feature>
<feature type="compositionally biased region" description="Acidic residues" evidence="7">
    <location>
        <begin position="214"/>
        <end position="234"/>
    </location>
</feature>
<dbReference type="PANTHER" id="PTHR37534:SF23">
    <property type="entry name" value="ZN(II)2CYS6 TRANSCRIPTION FACTOR (EUROFUNG)"/>
    <property type="match status" value="1"/>
</dbReference>
<dbReference type="GO" id="GO:0008270">
    <property type="term" value="F:zinc ion binding"/>
    <property type="evidence" value="ECO:0007669"/>
    <property type="project" value="InterPro"/>
</dbReference>
<accession>A0AA38W1Q4</accession>
<feature type="compositionally biased region" description="Polar residues" evidence="7">
    <location>
        <begin position="180"/>
        <end position="192"/>
    </location>
</feature>
<feature type="compositionally biased region" description="Polar residues" evidence="7">
    <location>
        <begin position="112"/>
        <end position="134"/>
    </location>
</feature>
<dbReference type="Pfam" id="PF11951">
    <property type="entry name" value="Fungal_trans_2"/>
    <property type="match status" value="1"/>
</dbReference>
<evidence type="ECO:0000256" key="1">
    <source>
        <dbReference type="ARBA" id="ARBA00004123"/>
    </source>
</evidence>
<feature type="compositionally biased region" description="Polar residues" evidence="7">
    <location>
        <begin position="64"/>
        <end position="85"/>
    </location>
</feature>
<keyword evidence="6" id="KW-0539">Nucleus</keyword>
<proteinExistence type="predicted"/>
<dbReference type="GO" id="GO:0045944">
    <property type="term" value="P:positive regulation of transcription by RNA polymerase II"/>
    <property type="evidence" value="ECO:0007669"/>
    <property type="project" value="TreeGrafter"/>
</dbReference>
<dbReference type="SUPFAM" id="SSF57701">
    <property type="entry name" value="Zn2/Cys6 DNA-binding domain"/>
    <property type="match status" value="1"/>
</dbReference>
<evidence type="ECO:0000256" key="5">
    <source>
        <dbReference type="ARBA" id="ARBA00023163"/>
    </source>
</evidence>
<gene>
    <name evidence="8" type="ORF">NKR19_g525</name>
</gene>
<feature type="region of interest" description="Disordered" evidence="7">
    <location>
        <begin position="155"/>
        <end position="243"/>
    </location>
</feature>
<dbReference type="InterPro" id="IPR036864">
    <property type="entry name" value="Zn2-C6_fun-type_DNA-bd_sf"/>
</dbReference>
<evidence type="ECO:0000313" key="9">
    <source>
        <dbReference type="Proteomes" id="UP001174691"/>
    </source>
</evidence>
<feature type="compositionally biased region" description="Basic and acidic residues" evidence="7">
    <location>
        <begin position="1"/>
        <end position="32"/>
    </location>
</feature>
<keyword evidence="4" id="KW-0238">DNA-binding</keyword>
<name>A0AA38W1Q4_9PEZI</name>
<protein>
    <submittedName>
        <fullName evidence="8">C6 zinc finger domain containing protein</fullName>
    </submittedName>
</protein>
<dbReference type="GO" id="GO:0000981">
    <property type="term" value="F:DNA-binding transcription factor activity, RNA polymerase II-specific"/>
    <property type="evidence" value="ECO:0007669"/>
    <property type="project" value="InterPro"/>
</dbReference>
<dbReference type="Proteomes" id="UP001174691">
    <property type="component" value="Unassembled WGS sequence"/>
</dbReference>
<keyword evidence="2" id="KW-0862">Zinc</keyword>
<feature type="region of interest" description="Disordered" evidence="7">
    <location>
        <begin position="1"/>
        <end position="143"/>
    </location>
</feature>
<evidence type="ECO:0000256" key="2">
    <source>
        <dbReference type="ARBA" id="ARBA00022833"/>
    </source>
</evidence>
<evidence type="ECO:0000256" key="6">
    <source>
        <dbReference type="ARBA" id="ARBA00023242"/>
    </source>
</evidence>
<feature type="region of interest" description="Disordered" evidence="7">
    <location>
        <begin position="540"/>
        <end position="561"/>
    </location>
</feature>
<dbReference type="GO" id="GO:0000976">
    <property type="term" value="F:transcription cis-regulatory region binding"/>
    <property type="evidence" value="ECO:0007669"/>
    <property type="project" value="TreeGrafter"/>
</dbReference>
<dbReference type="AlphaFoldDB" id="A0AA38W1Q4"/>